<accession>A0A8X6X8P1</accession>
<sequence>MGQSYFVKNTIGWIKNNQLEMFNNKIVAPTASNEKTTDFKISKFFQARKFGAGRSKQSLDSTDPGFDRWTAPSDKYLPSQSKTYDSNSHR</sequence>
<dbReference type="AlphaFoldDB" id="A0A8X6X8P1"/>
<protein>
    <submittedName>
        <fullName evidence="2">Uncharacterized protein</fullName>
    </submittedName>
</protein>
<reference evidence="2" key="1">
    <citation type="submission" date="2020-08" db="EMBL/GenBank/DDBJ databases">
        <title>Multicomponent nature underlies the extraordinary mechanical properties of spider dragline silk.</title>
        <authorList>
            <person name="Kono N."/>
            <person name="Nakamura H."/>
            <person name="Mori M."/>
            <person name="Yoshida Y."/>
            <person name="Ohtoshi R."/>
            <person name="Malay A.D."/>
            <person name="Moran D.A.P."/>
            <person name="Tomita M."/>
            <person name="Numata K."/>
            <person name="Arakawa K."/>
        </authorList>
    </citation>
    <scope>NUCLEOTIDE SEQUENCE</scope>
</reference>
<comment type="caution">
    <text evidence="2">The sequence shown here is derived from an EMBL/GenBank/DDBJ whole genome shotgun (WGS) entry which is preliminary data.</text>
</comment>
<dbReference type="EMBL" id="BMAV01006308">
    <property type="protein sequence ID" value="GFY48044.1"/>
    <property type="molecule type" value="Genomic_DNA"/>
</dbReference>
<keyword evidence="3" id="KW-1185">Reference proteome</keyword>
<dbReference type="Proteomes" id="UP000886998">
    <property type="component" value="Unassembled WGS sequence"/>
</dbReference>
<evidence type="ECO:0000256" key="1">
    <source>
        <dbReference type="SAM" id="MobiDB-lite"/>
    </source>
</evidence>
<evidence type="ECO:0000313" key="2">
    <source>
        <dbReference type="EMBL" id="GFY48044.1"/>
    </source>
</evidence>
<gene>
    <name evidence="2" type="ORF">TNIN_69901</name>
</gene>
<evidence type="ECO:0000313" key="3">
    <source>
        <dbReference type="Proteomes" id="UP000886998"/>
    </source>
</evidence>
<name>A0A8X6X8P1_9ARAC</name>
<organism evidence="2 3">
    <name type="scientific">Trichonephila inaurata madagascariensis</name>
    <dbReference type="NCBI Taxonomy" id="2747483"/>
    <lineage>
        <taxon>Eukaryota</taxon>
        <taxon>Metazoa</taxon>
        <taxon>Ecdysozoa</taxon>
        <taxon>Arthropoda</taxon>
        <taxon>Chelicerata</taxon>
        <taxon>Arachnida</taxon>
        <taxon>Araneae</taxon>
        <taxon>Araneomorphae</taxon>
        <taxon>Entelegynae</taxon>
        <taxon>Araneoidea</taxon>
        <taxon>Nephilidae</taxon>
        <taxon>Trichonephila</taxon>
        <taxon>Trichonephila inaurata</taxon>
    </lineage>
</organism>
<proteinExistence type="predicted"/>
<feature type="region of interest" description="Disordered" evidence="1">
    <location>
        <begin position="52"/>
        <end position="90"/>
    </location>
</feature>
<feature type="compositionally biased region" description="Polar residues" evidence="1">
    <location>
        <begin position="78"/>
        <end position="90"/>
    </location>
</feature>